<proteinExistence type="predicted"/>
<feature type="chain" id="PRO_5045139898" evidence="3">
    <location>
        <begin position="29"/>
        <end position="476"/>
    </location>
</feature>
<dbReference type="InterPro" id="IPR052063">
    <property type="entry name" value="Polysaccharide_Lyase_1"/>
</dbReference>
<dbReference type="PANTHER" id="PTHR42970">
    <property type="entry name" value="PECTATE LYASE C-RELATED"/>
    <property type="match status" value="1"/>
</dbReference>
<keyword evidence="4" id="KW-0456">Lyase</keyword>
<dbReference type="InterPro" id="IPR012334">
    <property type="entry name" value="Pectin_lyas_fold"/>
</dbReference>
<organism evidence="4 5">
    <name type="scientific">Rufibacter glacialis</name>
    <dbReference type="NCBI Taxonomy" id="1259555"/>
    <lineage>
        <taxon>Bacteria</taxon>
        <taxon>Pseudomonadati</taxon>
        <taxon>Bacteroidota</taxon>
        <taxon>Cytophagia</taxon>
        <taxon>Cytophagales</taxon>
        <taxon>Hymenobacteraceae</taxon>
        <taxon>Rufibacter</taxon>
    </lineage>
</organism>
<evidence type="ECO:0000256" key="3">
    <source>
        <dbReference type="SAM" id="SignalP"/>
    </source>
</evidence>
<dbReference type="PANTHER" id="PTHR42970:SF1">
    <property type="entry name" value="PECTATE LYASE C-RELATED"/>
    <property type="match status" value="1"/>
</dbReference>
<accession>A0ABV4RM29</accession>
<name>A0ABV4RM29_9BACT</name>
<dbReference type="Gene3D" id="2.160.20.10">
    <property type="entry name" value="Single-stranded right-handed beta-helix, Pectin lyase-like"/>
    <property type="match status" value="1"/>
</dbReference>
<dbReference type="GO" id="GO:0016829">
    <property type="term" value="F:lyase activity"/>
    <property type="evidence" value="ECO:0007669"/>
    <property type="project" value="UniProtKB-KW"/>
</dbReference>
<evidence type="ECO:0000313" key="5">
    <source>
        <dbReference type="Proteomes" id="UP001570846"/>
    </source>
</evidence>
<keyword evidence="3" id="KW-0732">Signal</keyword>
<dbReference type="PROSITE" id="PS51257">
    <property type="entry name" value="PROKAR_LIPOPROTEIN"/>
    <property type="match status" value="1"/>
</dbReference>
<dbReference type="RefSeq" id="WP_225840900.1">
    <property type="nucleotide sequence ID" value="NZ_BMMG01000008.1"/>
</dbReference>
<dbReference type="EMBL" id="JBGOGF010000014">
    <property type="protein sequence ID" value="MFA1773636.1"/>
    <property type="molecule type" value="Genomic_DNA"/>
</dbReference>
<reference evidence="4 5" key="1">
    <citation type="submission" date="2024-08" db="EMBL/GenBank/DDBJ databases">
        <authorList>
            <person name="Wei W."/>
        </authorList>
    </citation>
    <scope>NUCLEOTIDE SEQUENCE [LARGE SCALE GENOMIC DNA]</scope>
    <source>
        <strain evidence="4 5">XU2</strain>
    </source>
</reference>
<keyword evidence="2" id="KW-0325">Glycoprotein</keyword>
<dbReference type="InterPro" id="IPR011050">
    <property type="entry name" value="Pectin_lyase_fold/virulence"/>
</dbReference>
<keyword evidence="1" id="KW-0479">Metal-binding</keyword>
<gene>
    <name evidence="4" type="ORF">ACD591_20215</name>
</gene>
<dbReference type="SUPFAM" id="SSF51126">
    <property type="entry name" value="Pectin lyase-like"/>
    <property type="match status" value="1"/>
</dbReference>
<feature type="signal peptide" evidence="3">
    <location>
        <begin position="1"/>
        <end position="28"/>
    </location>
</feature>
<evidence type="ECO:0000313" key="4">
    <source>
        <dbReference type="EMBL" id="MFA1773636.1"/>
    </source>
</evidence>
<keyword evidence="5" id="KW-1185">Reference proteome</keyword>
<evidence type="ECO:0000256" key="2">
    <source>
        <dbReference type="ARBA" id="ARBA00023180"/>
    </source>
</evidence>
<comment type="caution">
    <text evidence="4">The sequence shown here is derived from an EMBL/GenBank/DDBJ whole genome shotgun (WGS) entry which is preliminary data.</text>
</comment>
<protein>
    <submittedName>
        <fullName evidence="4">Polysaccharide lyase family 1 protein</fullName>
    </submittedName>
</protein>
<dbReference type="Proteomes" id="UP001570846">
    <property type="component" value="Unassembled WGS sequence"/>
</dbReference>
<evidence type="ECO:0000256" key="1">
    <source>
        <dbReference type="ARBA" id="ARBA00022723"/>
    </source>
</evidence>
<sequence>MKVRNTIVTSTSLALALQLLGFSGCAQKATTIPASPTPPAVQTSAPVATPAAAAQVLAFPGAEGFGKFTTGGRGGQVVVVTNLNDNGPGSLREAIRKKGPRIIVFAVSGNIELESALDINNGDLTIAGQSAPGDGICLKNYQVSIKADNVIVRYLRFRLGNKAAQQADAFGANKGNSNIIIDHCSMSWATDESASFYRNKNFTLQWSIISESLNASLHAKGEHGYGGIWGGMGASFHHNLLASHNSRMPRFSGSSTTPNSPDELVDFTNNVVYNWGQNNTYGGEKGRYNMVNNYYKAGPATLASKKDRLVNPSAPFGKFYVAGNFIDGFPAITKDNWAGGVQIENKDSLSALKAATPFTVTSINIQEPQAAFEAVLRSAGASLKRDAVDTRLVQEVRTGKSAGGKKKNGIIDTPEEAGGYPVLKSLPAPADKDQDGMPDAWEVAQKLNPASASDAAAFTLDKQYTNVEMYLNSLVK</sequence>